<reference evidence="5 6" key="1">
    <citation type="submission" date="2020-02" db="EMBL/GenBank/DDBJ databases">
        <authorList>
            <person name="Li X.-J."/>
            <person name="Han X.-M."/>
        </authorList>
    </citation>
    <scope>NUCLEOTIDE SEQUENCE [LARGE SCALE GENOMIC DNA]</scope>
    <source>
        <strain evidence="5 6">CCTCC AB 2017055</strain>
    </source>
</reference>
<feature type="domain" description="DUF5979" evidence="3">
    <location>
        <begin position="861"/>
        <end position="960"/>
    </location>
</feature>
<feature type="region of interest" description="Disordered" evidence="1">
    <location>
        <begin position="310"/>
        <end position="333"/>
    </location>
</feature>
<dbReference type="RefSeq" id="WP_163743146.1">
    <property type="nucleotide sequence ID" value="NZ_JAAGOA010000022.1"/>
</dbReference>
<dbReference type="InterPro" id="IPR046022">
    <property type="entry name" value="DUF5979"/>
</dbReference>
<feature type="domain" description="DUF5979" evidence="3">
    <location>
        <begin position="746"/>
        <end position="853"/>
    </location>
</feature>
<feature type="chain" id="PRO_5039212747" description="Ig-like domain-containing protein" evidence="2">
    <location>
        <begin position="19"/>
        <end position="987"/>
    </location>
</feature>
<proteinExistence type="predicted"/>
<keyword evidence="6" id="KW-1185">Reference proteome</keyword>
<feature type="compositionally biased region" description="Gly residues" evidence="1">
    <location>
        <begin position="319"/>
        <end position="329"/>
    </location>
</feature>
<feature type="domain" description="DUF5979" evidence="3">
    <location>
        <begin position="604"/>
        <end position="732"/>
    </location>
</feature>
<dbReference type="Pfam" id="PF19407">
    <property type="entry name" value="DUF5979"/>
    <property type="match status" value="4"/>
</dbReference>
<feature type="signal peptide" evidence="2">
    <location>
        <begin position="1"/>
        <end position="18"/>
    </location>
</feature>
<protein>
    <recommendedName>
        <fullName evidence="7">Ig-like domain-containing protein</fullName>
    </recommendedName>
</protein>
<accession>A0A6L9SFQ6</accession>
<evidence type="ECO:0000313" key="6">
    <source>
        <dbReference type="Proteomes" id="UP000475214"/>
    </source>
</evidence>
<sequence length="987" mass="104014">MGIKVGLCVLVSSALVMAGVAQPPPPAVAAVEDLLSCSPTSPYVYNLRSPDNPPSGAERLNRVERYDVTDPPSGPDEADVIADFTGEIDERINGLGIGRDDDGNGRYLLFVSSDIDRDVTRNIYRYDLLTQTLETIPIPHNVYVPDSEHVVRHGAVDQSTGVYYFTTHRTGAGQETLFTLIAYNAAVDPGSPFLEDGSPNPDYPENVWIAGTVNTPDAPGVSGDLAFDSKGNIFYIVGQDQTAALYTGPGGQLPTNPEQPDVAVVLAHVGDAAGAGSNGVGVAYGQYGYLYESYVSANVREVDPSTGADLATLSNLGPGQTGSGSGSGGASTDLASCIAPSTLTVRKNVTGRENPDDQFSLSLTRRGDPQNPTTDPDIEVGEPAQTSGDDLGIQEAQVGPLPILTTLYSGEQGRVYHVEETGASGTDLGDYLTTYRCVDDNDPSFGPIEGTLAGEERGFDLTLISREGRSRAIVCTFTNAPPSTPNVFKAFGDDAPSAILNNLTYTGGYTCVTPDDARVEGTWRIVGGGYAAMDPVPDVPIGSECTITEDELGQEQLPDASWGWEPPGFDPDDATITIQDDSDDPLINTVTVTNSVTQATAELNIEKDLPDGAPDWLQDVEFTGTWVCRYAGIDGRPGTDDDVADSGTWSVTGAGTAALTPDEGSTATAVPVTSECVVNEDPLDDADLPDDTWTWEPPVYDPESPDGSSGVVVLEDSGDPEANTVTVTNSVTQATAELNIVKDLPDAAPDDVTFTGTWTCTYDGGSDETTNSGTWSVTGSGAATLTPDEGSTATAIPVTSECVVVEDSPSGPDESWEWEPPVYDPESPDGSSGLVVLEDSDDPGANTVTVSNAAARVFGGFSVVKDVVGEADPANRYAGTWECAYSGDDPENPVVRSGEWGPVAAGEVWTVTTDAEIPLGSVCEVTAETSRPDRPFPDSSLWVWDGDPDLGESVTASDDPRVERGHHHRDEYLRPARYVQRQQDIHG</sequence>
<gene>
    <name evidence="5" type="ORF">G1H10_25205</name>
</gene>
<dbReference type="SUPFAM" id="SSF63825">
    <property type="entry name" value="YWTD domain"/>
    <property type="match status" value="1"/>
</dbReference>
<comment type="caution">
    <text evidence="5">The sequence shown here is derived from an EMBL/GenBank/DDBJ whole genome shotgun (WGS) entry which is preliminary data.</text>
</comment>
<keyword evidence="2" id="KW-0732">Signal</keyword>
<evidence type="ECO:0008006" key="7">
    <source>
        <dbReference type="Google" id="ProtNLM"/>
    </source>
</evidence>
<evidence type="ECO:0000256" key="1">
    <source>
        <dbReference type="SAM" id="MobiDB-lite"/>
    </source>
</evidence>
<evidence type="ECO:0000259" key="4">
    <source>
        <dbReference type="Pfam" id="PF20674"/>
    </source>
</evidence>
<name>A0A6L9SFQ6_9ACTN</name>
<feature type="region of interest" description="Disordered" evidence="1">
    <location>
        <begin position="806"/>
        <end position="830"/>
    </location>
</feature>
<dbReference type="Proteomes" id="UP000475214">
    <property type="component" value="Unassembled WGS sequence"/>
</dbReference>
<feature type="compositionally biased region" description="Basic and acidic residues" evidence="1">
    <location>
        <begin position="958"/>
        <end position="974"/>
    </location>
</feature>
<dbReference type="AlphaFoldDB" id="A0A6L9SFQ6"/>
<feature type="domain" description="DUF5979" evidence="3">
    <location>
        <begin position="489"/>
        <end position="597"/>
    </location>
</feature>
<organism evidence="5 6">
    <name type="scientific">Phytoactinopolyspora halotolerans</name>
    <dbReference type="NCBI Taxonomy" id="1981512"/>
    <lineage>
        <taxon>Bacteria</taxon>
        <taxon>Bacillati</taxon>
        <taxon>Actinomycetota</taxon>
        <taxon>Actinomycetes</taxon>
        <taxon>Jiangellales</taxon>
        <taxon>Jiangellaceae</taxon>
        <taxon>Phytoactinopolyspora</taxon>
    </lineage>
</organism>
<dbReference type="Pfam" id="PF20674">
    <property type="entry name" value="SpaA_3"/>
    <property type="match status" value="1"/>
</dbReference>
<feature type="domain" description="SpaA-like prealbumin fold" evidence="4">
    <location>
        <begin position="342"/>
        <end position="481"/>
    </location>
</feature>
<evidence type="ECO:0000313" key="5">
    <source>
        <dbReference type="EMBL" id="NEE03468.1"/>
    </source>
</evidence>
<evidence type="ECO:0000259" key="3">
    <source>
        <dbReference type="Pfam" id="PF19407"/>
    </source>
</evidence>
<dbReference type="EMBL" id="JAAGOA010000022">
    <property type="protein sequence ID" value="NEE03468.1"/>
    <property type="molecule type" value="Genomic_DNA"/>
</dbReference>
<feature type="region of interest" description="Disordered" evidence="1">
    <location>
        <begin position="346"/>
        <end position="389"/>
    </location>
</feature>
<evidence type="ECO:0000256" key="2">
    <source>
        <dbReference type="SAM" id="SignalP"/>
    </source>
</evidence>
<dbReference type="InterPro" id="IPR048834">
    <property type="entry name" value="SpaA_pre-album"/>
</dbReference>
<feature type="region of interest" description="Disordered" evidence="1">
    <location>
        <begin position="929"/>
        <end position="987"/>
    </location>
</feature>